<organism evidence="1 2">
    <name type="scientific">Bradyrhizobium icense</name>
    <dbReference type="NCBI Taxonomy" id="1274631"/>
    <lineage>
        <taxon>Bacteria</taxon>
        <taxon>Pseudomonadati</taxon>
        <taxon>Pseudomonadota</taxon>
        <taxon>Alphaproteobacteria</taxon>
        <taxon>Hyphomicrobiales</taxon>
        <taxon>Nitrobacteraceae</taxon>
        <taxon>Bradyrhizobium</taxon>
    </lineage>
</organism>
<gene>
    <name evidence="1" type="ORF">LMTR13_24920</name>
</gene>
<name>A0A1B1UJE9_9BRAD</name>
<proteinExistence type="predicted"/>
<evidence type="ECO:0000313" key="2">
    <source>
        <dbReference type="Proteomes" id="UP000092839"/>
    </source>
</evidence>
<sequence length="61" mass="7123">MPRCLSYRKDQGREFANYACTTLVFWCWQDLQRTKLVNLRSAGGPVKANPARLRVLVFFDD</sequence>
<dbReference type="AlphaFoldDB" id="A0A1B1UJE9"/>
<accession>A0A1B1UJE9</accession>
<dbReference type="STRING" id="1274631.LMTR13_24920"/>
<dbReference type="Proteomes" id="UP000092839">
    <property type="component" value="Chromosome"/>
</dbReference>
<dbReference type="EMBL" id="CP016428">
    <property type="protein sequence ID" value="ANW02919.1"/>
    <property type="molecule type" value="Genomic_DNA"/>
</dbReference>
<evidence type="ECO:0000313" key="1">
    <source>
        <dbReference type="EMBL" id="ANW02919.1"/>
    </source>
</evidence>
<protein>
    <submittedName>
        <fullName evidence="1">Uncharacterized protein</fullName>
    </submittedName>
</protein>
<dbReference type="KEGG" id="bic:LMTR13_24920"/>
<keyword evidence="2" id="KW-1185">Reference proteome</keyword>
<reference evidence="1 2" key="1">
    <citation type="submission" date="2016-07" db="EMBL/GenBank/DDBJ databases">
        <title>Complete genome sequence of Bradyrhizobium icense LMTR 13T, a potential inoculant strain isolated from lima bean (Phaseolus lunatus) in Peru.</title>
        <authorList>
            <person name="Ormeno-Orrillo E."/>
            <person name="Duran D."/>
            <person name="Rogel M.A."/>
            <person name="Rey L."/>
            <person name="Imperial J."/>
            <person name="Ruiz-Argueso T."/>
            <person name="Martinez-Romero E."/>
        </authorList>
    </citation>
    <scope>NUCLEOTIDE SEQUENCE [LARGE SCALE GENOMIC DNA]</scope>
    <source>
        <strain evidence="1 2">LMTR 13</strain>
    </source>
</reference>